<comment type="caution">
    <text evidence="2">The sequence shown here is derived from an EMBL/GenBank/DDBJ whole genome shotgun (WGS) entry which is preliminary data.</text>
</comment>
<name>A0A1Q2YMD3_9ASCO</name>
<gene>
    <name evidence="2" type="ORF">PMKS-004227</name>
</gene>
<feature type="region of interest" description="Disordered" evidence="1">
    <location>
        <begin position="1"/>
        <end position="55"/>
    </location>
</feature>
<dbReference type="EMBL" id="BDGI01000429">
    <property type="protein sequence ID" value="GAV30708.1"/>
    <property type="molecule type" value="Genomic_DNA"/>
</dbReference>
<evidence type="ECO:0000313" key="2">
    <source>
        <dbReference type="EMBL" id="GAV30708.1"/>
    </source>
</evidence>
<keyword evidence="3" id="KW-1185">Reference proteome</keyword>
<sequence>MLGGAEEEPDGTVEDLVMDDEPDGVVDEPDGTVDDLVDDEPDGTVDDSVVDDEPDGTVDGAVEEDTVVELPQLFVLQHSSGRSN</sequence>
<organism evidence="2 3">
    <name type="scientific">Pichia membranifaciens</name>
    <dbReference type="NCBI Taxonomy" id="4926"/>
    <lineage>
        <taxon>Eukaryota</taxon>
        <taxon>Fungi</taxon>
        <taxon>Dikarya</taxon>
        <taxon>Ascomycota</taxon>
        <taxon>Saccharomycotina</taxon>
        <taxon>Pichiomycetes</taxon>
        <taxon>Pichiales</taxon>
        <taxon>Pichiaceae</taxon>
        <taxon>Pichia</taxon>
    </lineage>
</organism>
<evidence type="ECO:0000313" key="3">
    <source>
        <dbReference type="Proteomes" id="UP000186136"/>
    </source>
</evidence>
<accession>A0A1Q2YMD3</accession>
<evidence type="ECO:0000256" key="1">
    <source>
        <dbReference type="SAM" id="MobiDB-lite"/>
    </source>
</evidence>
<proteinExistence type="predicted"/>
<dbReference type="AlphaFoldDB" id="A0A1Q2YMD3"/>
<reference evidence="2 3" key="1">
    <citation type="submission" date="2016-08" db="EMBL/GenBank/DDBJ databases">
        <title>Whole genome shotgun sequence of Pichia membranifaciens KS47-1.</title>
        <authorList>
            <person name="Konishi M."/>
            <person name="Ishida M."/>
            <person name="Arakawa T."/>
            <person name="Kato Y."/>
            <person name="Horiuchi J."/>
        </authorList>
    </citation>
    <scope>NUCLEOTIDE SEQUENCE [LARGE SCALE GENOMIC DNA]</scope>
    <source>
        <strain evidence="2 3">KS47-1</strain>
    </source>
</reference>
<protein>
    <submittedName>
        <fullName evidence="2">Uncharacterized protein</fullName>
    </submittedName>
</protein>
<dbReference type="Proteomes" id="UP000186136">
    <property type="component" value="Unassembled WGS sequence"/>
</dbReference>